<evidence type="ECO:0000313" key="1">
    <source>
        <dbReference type="EMBL" id="MDG2945560.1"/>
    </source>
</evidence>
<evidence type="ECO:0000313" key="2">
    <source>
        <dbReference type="Proteomes" id="UP001216057"/>
    </source>
</evidence>
<proteinExistence type="predicted"/>
<accession>A0ABT6EQ94</accession>
<dbReference type="EMBL" id="JARQTX010000004">
    <property type="protein sequence ID" value="MDG2945560.1"/>
    <property type="molecule type" value="Genomic_DNA"/>
</dbReference>
<organism evidence="1 2">
    <name type="scientific">Exercitatus varius</name>
    <dbReference type="NCBI Taxonomy" id="67857"/>
    <lineage>
        <taxon>Bacteria</taxon>
        <taxon>Pseudomonadati</taxon>
        <taxon>Pseudomonadota</taxon>
        <taxon>Gammaproteobacteria</taxon>
        <taxon>Pasteurellales</taxon>
        <taxon>Pasteurellaceae</taxon>
        <taxon>Exercitatus</taxon>
    </lineage>
</organism>
<dbReference type="RefSeq" id="WP_317485723.1">
    <property type="nucleotide sequence ID" value="NZ_JARQTX010000004.1"/>
</dbReference>
<dbReference type="Proteomes" id="UP001216057">
    <property type="component" value="Unassembled WGS sequence"/>
</dbReference>
<keyword evidence="2" id="KW-1185">Reference proteome</keyword>
<comment type="caution">
    <text evidence="1">The sequence shown here is derived from an EMBL/GenBank/DDBJ whole genome shotgun (WGS) entry which is preliminary data.</text>
</comment>
<sequence length="162" mass="18720">MEAIIRKSFDLALNDATVLWGLTSTAYPKKHELVINTLAIKMLELVSSFSLNCRRILEQFPPKHKFKMETARWIWESNDSKPVITDLWEATNYIIHAKTLSTGIECLPSHLSFIKGDDNSAFIPYILVKTDHKEFAYIDIFSMVYCFLYDVVGAFNKLLEKH</sequence>
<protein>
    <submittedName>
        <fullName evidence="1">Uncharacterized protein</fullName>
    </submittedName>
</protein>
<name>A0ABT6EQ94_9PAST</name>
<reference evidence="1 2" key="1">
    <citation type="submission" date="2023-03" db="EMBL/GenBank/DDBJ databases">
        <title>Classification of Bisgaard taxon 6 and taxon 10 as Exercitatus varius gen. nov., spec. nov.</title>
        <authorList>
            <person name="Christensen H."/>
        </authorList>
    </citation>
    <scope>NUCLEOTIDE SEQUENCE [LARGE SCALE GENOMIC DNA]</scope>
    <source>
        <strain evidence="1 2">23350_01</strain>
    </source>
</reference>
<gene>
    <name evidence="1" type="ORF">P7M32_03840</name>
</gene>